<accession>A0AAJ1F1L1</accession>
<name>A0AAJ1F1L1_MEDGN</name>
<organism evidence="1 2">
    <name type="scientific">Mediterraneibacter gnavus</name>
    <name type="common">Ruminococcus gnavus</name>
    <dbReference type="NCBI Taxonomy" id="33038"/>
    <lineage>
        <taxon>Bacteria</taxon>
        <taxon>Bacillati</taxon>
        <taxon>Bacillota</taxon>
        <taxon>Clostridia</taxon>
        <taxon>Lachnospirales</taxon>
        <taxon>Lachnospiraceae</taxon>
        <taxon>Mediterraneibacter</taxon>
    </lineage>
</organism>
<dbReference type="Proteomes" id="UP001297422">
    <property type="component" value="Unassembled WGS sequence"/>
</dbReference>
<evidence type="ECO:0008006" key="3">
    <source>
        <dbReference type="Google" id="ProtNLM"/>
    </source>
</evidence>
<evidence type="ECO:0000313" key="2">
    <source>
        <dbReference type="Proteomes" id="UP001297422"/>
    </source>
</evidence>
<comment type="caution">
    <text evidence="1">The sequence shown here is derived from an EMBL/GenBank/DDBJ whole genome shotgun (WGS) entry which is preliminary data.</text>
</comment>
<protein>
    <recommendedName>
        <fullName evidence="3">ATPase AAA-type core domain-containing protein</fullName>
    </recommendedName>
</protein>
<dbReference type="RefSeq" id="WP_144362676.1">
    <property type="nucleotide sequence ID" value="NZ_CABHNE010000063.1"/>
</dbReference>
<reference evidence="1" key="1">
    <citation type="submission" date="2021-10" db="EMBL/GenBank/DDBJ databases">
        <title>Collection of gut derived symbiotic bacterial strains cultured from healthy donors.</title>
        <authorList>
            <person name="Lin H."/>
            <person name="Littmann E."/>
            <person name="Claire K."/>
            <person name="Pamer E."/>
        </authorList>
    </citation>
    <scope>NUCLEOTIDE SEQUENCE</scope>
    <source>
        <strain evidence="1">MSK.23.4</strain>
    </source>
</reference>
<gene>
    <name evidence="1" type="ORF">LIQ10_13550</name>
</gene>
<evidence type="ECO:0000313" key="1">
    <source>
        <dbReference type="EMBL" id="MCB5494750.1"/>
    </source>
</evidence>
<proteinExistence type="predicted"/>
<sequence length="73" mass="8144">MAKKILSYYRNLFTSEAKQMTQLIIATHSEYVLSSALEDSSNVLVIVLSQSPSGISQKRITSPPSCQQLQQQK</sequence>
<dbReference type="EMBL" id="JAJBNC010000022">
    <property type="protein sequence ID" value="MCB5494750.1"/>
    <property type="molecule type" value="Genomic_DNA"/>
</dbReference>
<dbReference type="AlphaFoldDB" id="A0AAJ1F1L1"/>